<feature type="compositionally biased region" description="Basic and acidic residues" evidence="1">
    <location>
        <begin position="344"/>
        <end position="356"/>
    </location>
</feature>
<dbReference type="SUPFAM" id="SSF54001">
    <property type="entry name" value="Cysteine proteinases"/>
    <property type="match status" value="1"/>
</dbReference>
<keyword evidence="3" id="KW-0732">Signal</keyword>
<keyword evidence="2" id="KW-0812">Transmembrane</keyword>
<evidence type="ECO:0000313" key="5">
    <source>
        <dbReference type="EnsemblMetazoa" id="G11057.1:cds"/>
    </source>
</evidence>
<dbReference type="AlphaFoldDB" id="A0A8W8HUV6"/>
<feature type="domain" description="OTU" evidence="4">
    <location>
        <begin position="472"/>
        <end position="603"/>
    </location>
</feature>
<dbReference type="GO" id="GO:0004843">
    <property type="term" value="F:cysteine-type deubiquitinase activity"/>
    <property type="evidence" value="ECO:0007669"/>
    <property type="project" value="TreeGrafter"/>
</dbReference>
<reference evidence="5" key="1">
    <citation type="submission" date="2022-08" db="UniProtKB">
        <authorList>
            <consortium name="EnsemblMetazoa"/>
        </authorList>
    </citation>
    <scope>IDENTIFICATION</scope>
    <source>
        <strain evidence="5">05x7-T-G4-1.051#20</strain>
    </source>
</reference>
<protein>
    <recommendedName>
        <fullName evidence="4">OTU domain-containing protein</fullName>
    </recommendedName>
</protein>
<proteinExistence type="predicted"/>
<accession>A0A8W8HUV6</accession>
<sequence>MAHVALILVLLRLCYWVSSRPISVFVECPDQYAESIWFNRAVKICPEDHRTYHCLMVTDISSTARYREFCQKPERIPKGEYVVYDITQKTIEHKACPRGRFQPVERTSNSPMAYQCEKVMTPCNVQGQKSCDDGRPDEDRTCGCEFEKGFSLEALAHISNNDVSCVHPLSVDLTCTQLDMCTEDQELNKYYQCVNKCPVGYYRRNGGGCFQLPINMSSTPSPTITTKTNLVTTTFKDDSVDNMMIANKENDKGSIAIAMGIVSIVLLVTAISGGIFCYCWKQKSSGISAVCGLCNQSTDDTNGANGLPACIVCCHVTHLNQKISVKKADRVAIGNKSKITSLDTKKEKEKKKKSENVESLPLLNQEKPDITDDGGKEDSDDLTVPKAIPGSKGSDSDDCVNEDALDPEATTPKEIASDKDPDPDDSVAENTADANSTVPKEVESTKENEIVEKEDCNEYMKDMKLAAKKKGWEVEDVPKDGSCFYHCVLKLYVSKNGWDVSTLRRKLRKYLESNAKQYKDFVAESWENLLRGTENNKWADHVEIKAMAEMLKVPIIIHKLNSTGDQLEVKEEITPKNCHVEPLNIGHILVNKEGFHFVALVPMRLTES</sequence>
<dbReference type="Proteomes" id="UP000005408">
    <property type="component" value="Unassembled WGS sequence"/>
</dbReference>
<keyword evidence="2" id="KW-0472">Membrane</keyword>
<keyword evidence="6" id="KW-1185">Reference proteome</keyword>
<dbReference type="EnsemblMetazoa" id="G11057.1">
    <property type="protein sequence ID" value="G11057.1:cds"/>
    <property type="gene ID" value="G11057"/>
</dbReference>
<feature type="transmembrane region" description="Helical" evidence="2">
    <location>
        <begin position="255"/>
        <end position="280"/>
    </location>
</feature>
<feature type="compositionally biased region" description="Basic and acidic residues" evidence="1">
    <location>
        <begin position="366"/>
        <end position="377"/>
    </location>
</feature>
<dbReference type="PROSITE" id="PS50802">
    <property type="entry name" value="OTU"/>
    <property type="match status" value="1"/>
</dbReference>
<evidence type="ECO:0000256" key="1">
    <source>
        <dbReference type="SAM" id="MobiDB-lite"/>
    </source>
</evidence>
<feature type="compositionally biased region" description="Polar residues" evidence="1">
    <location>
        <begin position="428"/>
        <end position="438"/>
    </location>
</feature>
<dbReference type="OrthoDB" id="6152004at2759"/>
<dbReference type="CDD" id="cd22758">
    <property type="entry name" value="OTU_232R-like"/>
    <property type="match status" value="1"/>
</dbReference>
<feature type="signal peptide" evidence="3">
    <location>
        <begin position="1"/>
        <end position="19"/>
    </location>
</feature>
<evidence type="ECO:0000256" key="3">
    <source>
        <dbReference type="SAM" id="SignalP"/>
    </source>
</evidence>
<dbReference type="Pfam" id="PF02338">
    <property type="entry name" value="OTU"/>
    <property type="match status" value="1"/>
</dbReference>
<keyword evidence="2" id="KW-1133">Transmembrane helix</keyword>
<evidence type="ECO:0000259" key="4">
    <source>
        <dbReference type="PROSITE" id="PS50802"/>
    </source>
</evidence>
<organism evidence="5 6">
    <name type="scientific">Magallana gigas</name>
    <name type="common">Pacific oyster</name>
    <name type="synonym">Crassostrea gigas</name>
    <dbReference type="NCBI Taxonomy" id="29159"/>
    <lineage>
        <taxon>Eukaryota</taxon>
        <taxon>Metazoa</taxon>
        <taxon>Spiralia</taxon>
        <taxon>Lophotrochozoa</taxon>
        <taxon>Mollusca</taxon>
        <taxon>Bivalvia</taxon>
        <taxon>Autobranchia</taxon>
        <taxon>Pteriomorphia</taxon>
        <taxon>Ostreida</taxon>
        <taxon>Ostreoidea</taxon>
        <taxon>Ostreidae</taxon>
        <taxon>Magallana</taxon>
    </lineage>
</organism>
<feature type="compositionally biased region" description="Acidic residues" evidence="1">
    <location>
        <begin position="396"/>
        <end position="406"/>
    </location>
</feature>
<name>A0A8W8HUV6_MAGGI</name>
<dbReference type="Gene3D" id="3.90.70.80">
    <property type="match status" value="1"/>
</dbReference>
<dbReference type="InterPro" id="IPR050704">
    <property type="entry name" value="Peptidase_C85-like"/>
</dbReference>
<evidence type="ECO:0000313" key="6">
    <source>
        <dbReference type="Proteomes" id="UP000005408"/>
    </source>
</evidence>
<feature type="chain" id="PRO_5036470562" description="OTU domain-containing protein" evidence="3">
    <location>
        <begin position="20"/>
        <end position="608"/>
    </location>
</feature>
<dbReference type="InterPro" id="IPR003323">
    <property type="entry name" value="OTU_dom"/>
</dbReference>
<dbReference type="GO" id="GO:0016579">
    <property type="term" value="P:protein deubiquitination"/>
    <property type="evidence" value="ECO:0007669"/>
    <property type="project" value="TreeGrafter"/>
</dbReference>
<dbReference type="InterPro" id="IPR038765">
    <property type="entry name" value="Papain-like_cys_pep_sf"/>
</dbReference>
<feature type="region of interest" description="Disordered" evidence="1">
    <location>
        <begin position="344"/>
        <end position="448"/>
    </location>
</feature>
<dbReference type="PANTHER" id="PTHR12419">
    <property type="entry name" value="OTU DOMAIN CONTAINING PROTEIN"/>
    <property type="match status" value="1"/>
</dbReference>
<dbReference type="OMA" id="MMIANKE"/>
<evidence type="ECO:0000256" key="2">
    <source>
        <dbReference type="SAM" id="Phobius"/>
    </source>
</evidence>